<evidence type="ECO:0000256" key="6">
    <source>
        <dbReference type="RuleBase" id="RU000461"/>
    </source>
</evidence>
<dbReference type="AlphaFoldDB" id="A0A7S4J1A5"/>
<keyword evidence="4 5" id="KW-0408">Iron</keyword>
<dbReference type="PANTHER" id="PTHR24305:SF166">
    <property type="entry name" value="CYTOCHROME P450 12A4, MITOCHONDRIAL-RELATED"/>
    <property type="match status" value="1"/>
</dbReference>
<organism evidence="8">
    <name type="scientific">Odontella aurita</name>
    <dbReference type="NCBI Taxonomy" id="265563"/>
    <lineage>
        <taxon>Eukaryota</taxon>
        <taxon>Sar</taxon>
        <taxon>Stramenopiles</taxon>
        <taxon>Ochrophyta</taxon>
        <taxon>Bacillariophyta</taxon>
        <taxon>Mediophyceae</taxon>
        <taxon>Biddulphiophycidae</taxon>
        <taxon>Eupodiscales</taxon>
        <taxon>Odontellaceae</taxon>
        <taxon>Odontella</taxon>
    </lineage>
</organism>
<dbReference type="Gene3D" id="1.10.630.10">
    <property type="entry name" value="Cytochrome P450"/>
    <property type="match status" value="1"/>
</dbReference>
<dbReference type="PROSITE" id="PS00086">
    <property type="entry name" value="CYTOCHROME_P450"/>
    <property type="match status" value="1"/>
</dbReference>
<feature type="transmembrane region" description="Helical" evidence="7">
    <location>
        <begin position="55"/>
        <end position="82"/>
    </location>
</feature>
<name>A0A7S4J1A5_9STRA</name>
<evidence type="ECO:0000256" key="5">
    <source>
        <dbReference type="PIRSR" id="PIRSR602403-1"/>
    </source>
</evidence>
<accession>A0A7S4J1A5</accession>
<keyword evidence="7" id="KW-0472">Membrane</keyword>
<feature type="transmembrane region" description="Helical" evidence="7">
    <location>
        <begin position="15"/>
        <end position="34"/>
    </location>
</feature>
<reference evidence="8" key="1">
    <citation type="submission" date="2021-01" db="EMBL/GenBank/DDBJ databases">
        <authorList>
            <person name="Corre E."/>
            <person name="Pelletier E."/>
            <person name="Niang G."/>
            <person name="Scheremetjew M."/>
            <person name="Finn R."/>
            <person name="Kale V."/>
            <person name="Holt S."/>
            <person name="Cochrane G."/>
            <person name="Meng A."/>
            <person name="Brown T."/>
            <person name="Cohen L."/>
        </authorList>
    </citation>
    <scope>NUCLEOTIDE SEQUENCE</scope>
    <source>
        <strain evidence="8">Isolate 1302-5</strain>
    </source>
</reference>
<dbReference type="GO" id="GO:0020037">
    <property type="term" value="F:heme binding"/>
    <property type="evidence" value="ECO:0007669"/>
    <property type="project" value="InterPro"/>
</dbReference>
<keyword evidence="7" id="KW-1133">Transmembrane helix</keyword>
<evidence type="ECO:0000256" key="3">
    <source>
        <dbReference type="ARBA" id="ARBA00022723"/>
    </source>
</evidence>
<dbReference type="InterPro" id="IPR017972">
    <property type="entry name" value="Cyt_P450_CS"/>
</dbReference>
<protein>
    <recommendedName>
        <fullName evidence="9">Cytochrome P450</fullName>
    </recommendedName>
</protein>
<dbReference type="CDD" id="cd00302">
    <property type="entry name" value="cytochrome_P450"/>
    <property type="match status" value="1"/>
</dbReference>
<keyword evidence="5 6" id="KW-0349">Heme</keyword>
<evidence type="ECO:0000256" key="7">
    <source>
        <dbReference type="SAM" id="Phobius"/>
    </source>
</evidence>
<comment type="similarity">
    <text evidence="2 6">Belongs to the cytochrome P450 family.</text>
</comment>
<dbReference type="InterPro" id="IPR001128">
    <property type="entry name" value="Cyt_P450"/>
</dbReference>
<keyword evidence="7" id="KW-0812">Transmembrane</keyword>
<dbReference type="Pfam" id="PF00067">
    <property type="entry name" value="p450"/>
    <property type="match status" value="1"/>
</dbReference>
<dbReference type="SUPFAM" id="SSF48264">
    <property type="entry name" value="Cytochrome P450"/>
    <property type="match status" value="1"/>
</dbReference>
<proteinExistence type="inferred from homology"/>
<feature type="binding site" description="axial binding residue" evidence="5">
    <location>
        <position position="495"/>
    </location>
    <ligand>
        <name>heme</name>
        <dbReference type="ChEBI" id="CHEBI:30413"/>
    </ligand>
    <ligandPart>
        <name>Fe</name>
        <dbReference type="ChEBI" id="CHEBI:18248"/>
    </ligandPart>
</feature>
<dbReference type="GO" id="GO:0016705">
    <property type="term" value="F:oxidoreductase activity, acting on paired donors, with incorporation or reduction of molecular oxygen"/>
    <property type="evidence" value="ECO:0007669"/>
    <property type="project" value="InterPro"/>
</dbReference>
<dbReference type="InterPro" id="IPR050121">
    <property type="entry name" value="Cytochrome_P450_monoxygenase"/>
</dbReference>
<comment type="cofactor">
    <cofactor evidence="1 5">
        <name>heme</name>
        <dbReference type="ChEBI" id="CHEBI:30413"/>
    </cofactor>
</comment>
<dbReference type="InterPro" id="IPR036396">
    <property type="entry name" value="Cyt_P450_sf"/>
</dbReference>
<keyword evidence="6" id="KW-0503">Monooxygenase</keyword>
<evidence type="ECO:0000256" key="1">
    <source>
        <dbReference type="ARBA" id="ARBA00001971"/>
    </source>
</evidence>
<evidence type="ECO:0000256" key="4">
    <source>
        <dbReference type="ARBA" id="ARBA00023004"/>
    </source>
</evidence>
<sequence length="601" mass="67111">MVLYGNNYNIKGNKSTAVLVALAAVIVTLIWNTVTDIQASNGDGEQAYSLDAAGVALLVLAGALLVLIAVGILFTIISAHIWPVEVKDLFRVLAEHPGSLLELANKCNRCGRDFWSIKSKLFWGERTLILTSEKSVRDVLIYNEVFERTMPNPEASVTSCHTVLGAPGGGSAKWKRLRTVCSPFFDNAEFESRTQEVIEHIIAAVKAAIKNAPMDGIDYFQLINRLVVEIHLLLILGVKTVASDGMVVQNPMVEKGNENDSVMLADTIDDSLNIGMQGHAPSYTSNEFAPLLNYLTERLQLPASELGGIERILCEAQKNGEVTSIERLHNLCMYMIALAPSPASFWLTTHVFLKESLLNNIREEADCGNFTKLSFCFKETLRMYAPVPIMIQRYVVNEETANHVCLLEGSMALKKGDHVVIPTIIMQNDPTIWVKPDEFRPERWDDGEVISSLENNKDLKIKMRRGSGIEKRPVAQEREVMIARYFPFGMGQHTCLGQPYAVWLTMTVASTIINNFDVELSDPEEIMELKPSYKRIRDHIYSFPKHPLRAKITAINTPCATRRSMAFRKSMASGIKRVSMFVGGDMSFQMALMKAIDDEED</sequence>
<dbReference type="PANTHER" id="PTHR24305">
    <property type="entry name" value="CYTOCHROME P450"/>
    <property type="match status" value="1"/>
</dbReference>
<evidence type="ECO:0008006" key="9">
    <source>
        <dbReference type="Google" id="ProtNLM"/>
    </source>
</evidence>
<dbReference type="GO" id="GO:0004497">
    <property type="term" value="F:monooxygenase activity"/>
    <property type="evidence" value="ECO:0007669"/>
    <property type="project" value="UniProtKB-KW"/>
</dbReference>
<dbReference type="GO" id="GO:0005506">
    <property type="term" value="F:iron ion binding"/>
    <property type="evidence" value="ECO:0007669"/>
    <property type="project" value="InterPro"/>
</dbReference>
<dbReference type="EMBL" id="HBKQ01028350">
    <property type="protein sequence ID" value="CAE2246867.1"/>
    <property type="molecule type" value="Transcribed_RNA"/>
</dbReference>
<gene>
    <name evidence="8" type="ORF">OAUR00152_LOCUS19218</name>
</gene>
<keyword evidence="6" id="KW-0560">Oxidoreductase</keyword>
<evidence type="ECO:0000313" key="8">
    <source>
        <dbReference type="EMBL" id="CAE2246867.1"/>
    </source>
</evidence>
<keyword evidence="3 5" id="KW-0479">Metal-binding</keyword>
<dbReference type="PRINTS" id="PR00465">
    <property type="entry name" value="EP450IV"/>
</dbReference>
<dbReference type="InterPro" id="IPR002403">
    <property type="entry name" value="Cyt_P450_E_grp-IV"/>
</dbReference>
<evidence type="ECO:0000256" key="2">
    <source>
        <dbReference type="ARBA" id="ARBA00010617"/>
    </source>
</evidence>